<keyword evidence="4" id="KW-0560">Oxidoreductase</keyword>
<dbReference type="Gene3D" id="3.40.50.720">
    <property type="entry name" value="NAD(P)-binding Rossmann-like Domain"/>
    <property type="match status" value="1"/>
</dbReference>
<evidence type="ECO:0000256" key="2">
    <source>
        <dbReference type="ARBA" id="ARBA00013014"/>
    </source>
</evidence>
<evidence type="ECO:0000256" key="3">
    <source>
        <dbReference type="ARBA" id="ARBA00022857"/>
    </source>
</evidence>
<dbReference type="NCBIfam" id="TIGR00745">
    <property type="entry name" value="apbA_panE"/>
    <property type="match status" value="1"/>
</dbReference>
<dbReference type="Gene3D" id="1.10.1040.10">
    <property type="entry name" value="N-(1-d-carboxylethyl)-l-norvaline Dehydrogenase, domain 2"/>
    <property type="match status" value="1"/>
</dbReference>
<feature type="domain" description="Ketopantoate reductase N-terminal" evidence="6">
    <location>
        <begin position="42"/>
        <end position="141"/>
    </location>
</feature>
<dbReference type="InterPro" id="IPR008927">
    <property type="entry name" value="6-PGluconate_DH-like_C_sf"/>
</dbReference>
<evidence type="ECO:0000256" key="4">
    <source>
        <dbReference type="ARBA" id="ARBA00023002"/>
    </source>
</evidence>
<dbReference type="GO" id="GO:0005739">
    <property type="term" value="C:mitochondrion"/>
    <property type="evidence" value="ECO:0007669"/>
    <property type="project" value="TreeGrafter"/>
</dbReference>
<proteinExistence type="inferred from homology"/>
<comment type="similarity">
    <text evidence="1">Belongs to the ketopantoate reductase family.</text>
</comment>
<dbReference type="InterPro" id="IPR003710">
    <property type="entry name" value="ApbA"/>
</dbReference>
<sequence length="364" mass="41388">MLQGFKQSVKDLFNPGAGNLLWSGQFWSRRRRLPWRESRVVTHVKPAEKAVEKIDTLLVCVKAQSTLATIRGLLPRLSANSTIVLLQNGMGVYDELVRELFPDPQQRPHIVHAVITHGAWIKNYMHVVHAGVGKIDIGIMPDGQGRDFEISYHKPGPLDFLSQPRLHLKDIMSGAGDLALGRYRTLHDTVGAMLRMNALQVSWLPIYDIQMAMRQKVVVNAVINPLTALLDCKNGKLMEHRHARNLCRAICWEAEVVFRAQWEHERRDTDDMSTFPIVLQTKHLEHLCFSVASATANNISSMLADVRLRRPTEIEYMTGYLIRLGRKYGVRTRTNLALYNIIRMRTALDVESSDTSFTPRSSTM</sequence>
<dbReference type="PANTHER" id="PTHR43765">
    <property type="entry name" value="2-DEHYDROPANTOATE 2-REDUCTASE-RELATED"/>
    <property type="match status" value="1"/>
</dbReference>
<dbReference type="InterPro" id="IPR036291">
    <property type="entry name" value="NAD(P)-bd_dom_sf"/>
</dbReference>
<dbReference type="EMBL" id="RWJN01000169">
    <property type="protein sequence ID" value="TCD65670.1"/>
    <property type="molecule type" value="Genomic_DNA"/>
</dbReference>
<dbReference type="Pfam" id="PF08546">
    <property type="entry name" value="ApbA_C"/>
    <property type="match status" value="1"/>
</dbReference>
<dbReference type="GO" id="GO:0008677">
    <property type="term" value="F:2-dehydropantoate 2-reductase activity"/>
    <property type="evidence" value="ECO:0007669"/>
    <property type="project" value="UniProtKB-EC"/>
</dbReference>
<keyword evidence="9" id="KW-1185">Reference proteome</keyword>
<dbReference type="Pfam" id="PF02558">
    <property type="entry name" value="ApbA"/>
    <property type="match status" value="1"/>
</dbReference>
<protein>
    <recommendedName>
        <fullName evidence="2">2-dehydropantoate 2-reductase</fullName>
        <ecNumber evidence="2">1.1.1.169</ecNumber>
    </recommendedName>
    <alternativeName>
        <fullName evidence="5">Ketopantoate reductase</fullName>
    </alternativeName>
</protein>
<dbReference type="STRING" id="92696.A0A4R0RCA4"/>
<dbReference type="GO" id="GO:0015940">
    <property type="term" value="P:pantothenate biosynthetic process"/>
    <property type="evidence" value="ECO:0007669"/>
    <property type="project" value="InterPro"/>
</dbReference>
<dbReference type="GO" id="GO:0050661">
    <property type="term" value="F:NADP binding"/>
    <property type="evidence" value="ECO:0007669"/>
    <property type="project" value="TreeGrafter"/>
</dbReference>
<gene>
    <name evidence="8" type="primary">PAN5</name>
    <name evidence="8" type="ORF">EIP91_002343</name>
</gene>
<organism evidence="8 9">
    <name type="scientific">Steccherinum ochraceum</name>
    <dbReference type="NCBI Taxonomy" id="92696"/>
    <lineage>
        <taxon>Eukaryota</taxon>
        <taxon>Fungi</taxon>
        <taxon>Dikarya</taxon>
        <taxon>Basidiomycota</taxon>
        <taxon>Agaricomycotina</taxon>
        <taxon>Agaricomycetes</taxon>
        <taxon>Polyporales</taxon>
        <taxon>Steccherinaceae</taxon>
        <taxon>Steccherinum</taxon>
    </lineage>
</organism>
<evidence type="ECO:0000313" key="8">
    <source>
        <dbReference type="EMBL" id="TCD65670.1"/>
    </source>
</evidence>
<evidence type="ECO:0000259" key="7">
    <source>
        <dbReference type="Pfam" id="PF08546"/>
    </source>
</evidence>
<evidence type="ECO:0000256" key="1">
    <source>
        <dbReference type="ARBA" id="ARBA00007870"/>
    </source>
</evidence>
<reference evidence="8 9" key="1">
    <citation type="submission" date="2018-11" db="EMBL/GenBank/DDBJ databases">
        <title>Genome assembly of Steccherinum ochraceum LE-BIN_3174, the white-rot fungus of the Steccherinaceae family (The Residual Polyporoid clade, Polyporales, Basidiomycota).</title>
        <authorList>
            <person name="Fedorova T.V."/>
            <person name="Glazunova O.A."/>
            <person name="Landesman E.O."/>
            <person name="Moiseenko K.V."/>
            <person name="Psurtseva N.V."/>
            <person name="Savinova O.S."/>
            <person name="Shakhova N.V."/>
            <person name="Tyazhelova T.V."/>
            <person name="Vasina D.V."/>
        </authorList>
    </citation>
    <scope>NUCLEOTIDE SEQUENCE [LARGE SCALE GENOMIC DNA]</scope>
    <source>
        <strain evidence="8 9">LE-BIN_3174</strain>
    </source>
</reference>
<dbReference type="InterPro" id="IPR050838">
    <property type="entry name" value="Ketopantoate_reductase"/>
</dbReference>
<feature type="domain" description="Ketopantoate reductase C-terminal" evidence="7">
    <location>
        <begin position="208"/>
        <end position="344"/>
    </location>
</feature>
<comment type="caution">
    <text evidence="8">The sequence shown here is derived from an EMBL/GenBank/DDBJ whole genome shotgun (WGS) entry which is preliminary data.</text>
</comment>
<keyword evidence="3" id="KW-0521">NADP</keyword>
<dbReference type="InterPro" id="IPR013332">
    <property type="entry name" value="KPR_N"/>
</dbReference>
<dbReference type="Proteomes" id="UP000292702">
    <property type="component" value="Unassembled WGS sequence"/>
</dbReference>
<dbReference type="InterPro" id="IPR013752">
    <property type="entry name" value="KPA_reductase"/>
</dbReference>
<dbReference type="SUPFAM" id="SSF48179">
    <property type="entry name" value="6-phosphogluconate dehydrogenase C-terminal domain-like"/>
    <property type="match status" value="1"/>
</dbReference>
<evidence type="ECO:0000313" key="9">
    <source>
        <dbReference type="Proteomes" id="UP000292702"/>
    </source>
</evidence>
<accession>A0A4R0RCA4</accession>
<evidence type="ECO:0000259" key="6">
    <source>
        <dbReference type="Pfam" id="PF02558"/>
    </source>
</evidence>
<dbReference type="AlphaFoldDB" id="A0A4R0RCA4"/>
<dbReference type="SUPFAM" id="SSF51735">
    <property type="entry name" value="NAD(P)-binding Rossmann-fold domains"/>
    <property type="match status" value="1"/>
</dbReference>
<name>A0A4R0RCA4_9APHY</name>
<dbReference type="PANTHER" id="PTHR43765:SF2">
    <property type="entry name" value="2-DEHYDROPANTOATE 2-REDUCTASE"/>
    <property type="match status" value="1"/>
</dbReference>
<evidence type="ECO:0000256" key="5">
    <source>
        <dbReference type="ARBA" id="ARBA00032024"/>
    </source>
</evidence>
<dbReference type="EC" id="1.1.1.169" evidence="2"/>
<dbReference type="InterPro" id="IPR013328">
    <property type="entry name" value="6PGD_dom2"/>
</dbReference>
<dbReference type="OrthoDB" id="73846at2759"/>